<evidence type="ECO:0000313" key="1">
    <source>
        <dbReference type="EMBL" id="GAA4870530.1"/>
    </source>
</evidence>
<name>A0ABP9EAH8_9GAMM</name>
<organism evidence="1 2">
    <name type="scientific">Luteimonas vadosa</name>
    <dbReference type="NCBI Taxonomy" id="1165507"/>
    <lineage>
        <taxon>Bacteria</taxon>
        <taxon>Pseudomonadati</taxon>
        <taxon>Pseudomonadota</taxon>
        <taxon>Gammaproteobacteria</taxon>
        <taxon>Lysobacterales</taxon>
        <taxon>Lysobacteraceae</taxon>
        <taxon>Luteimonas</taxon>
    </lineage>
</organism>
<accession>A0ABP9EAH8</accession>
<reference evidence="2" key="1">
    <citation type="journal article" date="2019" name="Int. J. Syst. Evol. Microbiol.">
        <title>The Global Catalogue of Microorganisms (GCM) 10K type strain sequencing project: providing services to taxonomists for standard genome sequencing and annotation.</title>
        <authorList>
            <consortium name="The Broad Institute Genomics Platform"/>
            <consortium name="The Broad Institute Genome Sequencing Center for Infectious Disease"/>
            <person name="Wu L."/>
            <person name="Ma J."/>
        </authorList>
    </citation>
    <scope>NUCLEOTIDE SEQUENCE [LARGE SCALE GENOMIC DNA]</scope>
    <source>
        <strain evidence="2">JCM 18392</strain>
    </source>
</reference>
<evidence type="ECO:0000313" key="2">
    <source>
        <dbReference type="Proteomes" id="UP001501323"/>
    </source>
</evidence>
<sequence>MRLRGWLTLAVLIAAVGWWFSPASPRVPAMARAATPGQVHCPLPPRVAVGAVPLQSAPPSSLPAFQLQAATLQPLAGMSIEARVLARRDYRFDREARLSPTDLALGWQRMGDPAVLSRLHVSQAARWYRYRWEGTPPLPPAEIAGSSANMHMIPSDDATARALSRLREGDRVRIDGWLVEAAAPDGWRWRSSLSRDDEGSGACEVVYVCAITPL</sequence>
<dbReference type="EMBL" id="BAABJY010000003">
    <property type="protein sequence ID" value="GAA4870530.1"/>
    <property type="molecule type" value="Genomic_DNA"/>
</dbReference>
<protein>
    <submittedName>
        <fullName evidence="1">Uncharacterized protein</fullName>
    </submittedName>
</protein>
<dbReference type="RefSeq" id="WP_345295772.1">
    <property type="nucleotide sequence ID" value="NZ_BAABJY010000003.1"/>
</dbReference>
<keyword evidence="2" id="KW-1185">Reference proteome</keyword>
<dbReference type="Proteomes" id="UP001501323">
    <property type="component" value="Unassembled WGS sequence"/>
</dbReference>
<gene>
    <name evidence="1" type="ORF">GCM10023332_23880</name>
</gene>
<comment type="caution">
    <text evidence="1">The sequence shown here is derived from an EMBL/GenBank/DDBJ whole genome shotgun (WGS) entry which is preliminary data.</text>
</comment>
<proteinExistence type="predicted"/>